<dbReference type="FunFam" id="3.40.50.620:FF:000020">
    <property type="entry name" value="Valine--tRNA ligase, mitochondrial"/>
    <property type="match status" value="1"/>
</dbReference>
<dbReference type="InterPro" id="IPR009080">
    <property type="entry name" value="tRNAsynth_Ia_anticodon-bd"/>
</dbReference>
<evidence type="ECO:0000256" key="6">
    <source>
        <dbReference type="ARBA" id="ARBA00022917"/>
    </source>
</evidence>
<dbReference type="PRINTS" id="PR00986">
    <property type="entry name" value="TRNASYNTHVAL"/>
</dbReference>
<evidence type="ECO:0000256" key="9">
    <source>
        <dbReference type="NCBIfam" id="TIGR00422"/>
    </source>
</evidence>
<evidence type="ECO:0000256" key="10">
    <source>
        <dbReference type="RuleBase" id="RU363035"/>
    </source>
</evidence>
<name>A0A0G2A4Q6_UNCK3</name>
<organism evidence="13 14">
    <name type="scientific">candidate division Kazan bacterium GW2011_GWB1_52_7</name>
    <dbReference type="NCBI Taxonomy" id="1620414"/>
    <lineage>
        <taxon>Bacteria</taxon>
        <taxon>Bacteria division Kazan-3B-28</taxon>
    </lineage>
</organism>
<dbReference type="InterPro" id="IPR002303">
    <property type="entry name" value="Valyl-tRNA_ligase"/>
</dbReference>
<dbReference type="SUPFAM" id="SSF50677">
    <property type="entry name" value="ValRS/IleRS/LeuRS editing domain"/>
    <property type="match status" value="1"/>
</dbReference>
<proteinExistence type="inferred from homology"/>
<dbReference type="InterPro" id="IPR002300">
    <property type="entry name" value="aa-tRNA-synth_Ia"/>
</dbReference>
<feature type="domain" description="Aminoacyl-tRNA synthetase class Ia" evidence="11">
    <location>
        <begin position="14"/>
        <end position="570"/>
    </location>
</feature>
<keyword evidence="3 10" id="KW-0436">Ligase</keyword>
<evidence type="ECO:0000313" key="14">
    <source>
        <dbReference type="Proteomes" id="UP000034913"/>
    </source>
</evidence>
<evidence type="ECO:0000256" key="7">
    <source>
        <dbReference type="ARBA" id="ARBA00023146"/>
    </source>
</evidence>
<dbReference type="Gene3D" id="3.40.50.620">
    <property type="entry name" value="HUPs"/>
    <property type="match status" value="2"/>
</dbReference>
<dbReference type="SUPFAM" id="SSF47323">
    <property type="entry name" value="Anticodon-binding domain of a subclass of class I aminoacyl-tRNA synthetases"/>
    <property type="match status" value="1"/>
</dbReference>
<dbReference type="PANTHER" id="PTHR11946:SF93">
    <property type="entry name" value="VALINE--TRNA LIGASE, CHLOROPLASTIC_MITOCHONDRIAL 2"/>
    <property type="match status" value="1"/>
</dbReference>
<dbReference type="InterPro" id="IPR001412">
    <property type="entry name" value="aa-tRNA-synth_I_CS"/>
</dbReference>
<evidence type="ECO:0000313" key="13">
    <source>
        <dbReference type="EMBL" id="KKW27224.1"/>
    </source>
</evidence>
<dbReference type="NCBIfam" id="NF004349">
    <property type="entry name" value="PRK05729.1"/>
    <property type="match status" value="1"/>
</dbReference>
<keyword evidence="2" id="KW-0963">Cytoplasm</keyword>
<keyword evidence="7 10" id="KW-0030">Aminoacyl-tRNA synthetase</keyword>
<dbReference type="SUPFAM" id="SSF52374">
    <property type="entry name" value="Nucleotidylyl transferase"/>
    <property type="match status" value="1"/>
</dbReference>
<evidence type="ECO:0000256" key="3">
    <source>
        <dbReference type="ARBA" id="ARBA00022598"/>
    </source>
</evidence>
<dbReference type="AlphaFoldDB" id="A0A0G2A4Q6"/>
<keyword evidence="5 10" id="KW-0067">ATP-binding</keyword>
<sequence>MDKTFDFKNLEPKLYDLWEKSGGFTPKMVVGQKPYTIIMPPPNANASLHIGHALFVTVEDIMVRYHRMKGEPTLWLPGADHAGIATQVSFEKELTKRGLTRFDLGREEFVKQTCAFTMKNRATMEDQLRRLGASCDWTRKKFTLDPDVSEAVFTTFKKMYDEGLIYRGERIINWCPRCATSLSDLEVEHKETEGTLTYIKYPLVGGRRPRGSSDPEGKFIVVATTRPETMLGDTAVAVNPADKRYVKLVGKKVALPLTDREIPVIVDEAVDMRFGTGAVKVTPAHDPTDFEIGQRHKLPSIVVIGQDLKMTEAAGKYTGLKVKAAREQVLADLQTAGLIEKTAAHSHNVGHCQRCDTAVEPMLSKQWFVKMAPLAGPAKAAVKSGQIKFIPEHFEKLYFNWMENIRDWNISRQLWWGHQVPVYYAKDYPDKMAVAATKGEAEKALGGEVAQDPDTLDTWFSSGLWPFTTLGWPKVTDDFKYFYPTTMMETGWDIIFFWVARMIMLGLYCTGQAPFELVYMNGLVRDKEGNKISKSKGNVIDPMVMVDKYGADALRMGLVAGTAAGNDTAMSEDKVRAYRNFANKIWNAARFINLEVSAPKDIGAVELTSEDKAWLKEFDAVSAEVTKLMDKYQLGQAAEKLYDYFWHTFCDKCIEVAKPRLQDMAQKDIAAAVLNYILKNCLIMLHPFVPFVTEAVWKNLYEGDLISTKRSS</sequence>
<evidence type="ECO:0000256" key="8">
    <source>
        <dbReference type="ARBA" id="ARBA00047552"/>
    </source>
</evidence>
<dbReference type="NCBIfam" id="TIGR00422">
    <property type="entry name" value="valS"/>
    <property type="match status" value="1"/>
</dbReference>
<dbReference type="CDD" id="cd00817">
    <property type="entry name" value="ValRS_core"/>
    <property type="match status" value="1"/>
</dbReference>
<dbReference type="CDD" id="cd07962">
    <property type="entry name" value="Anticodon_Ia_Val"/>
    <property type="match status" value="1"/>
</dbReference>
<dbReference type="GO" id="GO:0006438">
    <property type="term" value="P:valyl-tRNA aminoacylation"/>
    <property type="evidence" value="ECO:0007669"/>
    <property type="project" value="UniProtKB-UniRule"/>
</dbReference>
<evidence type="ECO:0000256" key="1">
    <source>
        <dbReference type="ARBA" id="ARBA00013169"/>
    </source>
</evidence>
<accession>A0A0G2A4Q6</accession>
<gene>
    <name evidence="13" type="ORF">VF00_C0001G0159</name>
</gene>
<evidence type="ECO:0000256" key="4">
    <source>
        <dbReference type="ARBA" id="ARBA00022741"/>
    </source>
</evidence>
<dbReference type="Gene3D" id="3.90.740.10">
    <property type="entry name" value="Valyl/Leucyl/Isoleucyl-tRNA synthetase, editing domain"/>
    <property type="match status" value="1"/>
</dbReference>
<dbReference type="InterPro" id="IPR009008">
    <property type="entry name" value="Val/Leu/Ile-tRNA-synth_edit"/>
</dbReference>
<comment type="caution">
    <text evidence="13">The sequence shown here is derived from an EMBL/GenBank/DDBJ whole genome shotgun (WGS) entry which is preliminary data.</text>
</comment>
<dbReference type="Pfam" id="PF00133">
    <property type="entry name" value="tRNA-synt_1"/>
    <property type="match status" value="1"/>
</dbReference>
<dbReference type="EMBL" id="LCRB01000001">
    <property type="protein sequence ID" value="KKW27224.1"/>
    <property type="molecule type" value="Genomic_DNA"/>
</dbReference>
<dbReference type="GO" id="GO:0004832">
    <property type="term" value="F:valine-tRNA ligase activity"/>
    <property type="evidence" value="ECO:0007669"/>
    <property type="project" value="UniProtKB-UniRule"/>
</dbReference>
<evidence type="ECO:0000256" key="5">
    <source>
        <dbReference type="ARBA" id="ARBA00022840"/>
    </source>
</evidence>
<keyword evidence="6 10" id="KW-0648">Protein biosynthesis</keyword>
<dbReference type="InterPro" id="IPR033705">
    <property type="entry name" value="Anticodon_Ia_Val"/>
</dbReference>
<dbReference type="PROSITE" id="PS00178">
    <property type="entry name" value="AA_TRNA_LIGASE_I"/>
    <property type="match status" value="1"/>
</dbReference>
<comment type="catalytic activity">
    <reaction evidence="8">
        <text>tRNA(Val) + L-valine + ATP = L-valyl-tRNA(Val) + AMP + diphosphate</text>
        <dbReference type="Rhea" id="RHEA:10704"/>
        <dbReference type="Rhea" id="RHEA-COMP:9672"/>
        <dbReference type="Rhea" id="RHEA-COMP:9708"/>
        <dbReference type="ChEBI" id="CHEBI:30616"/>
        <dbReference type="ChEBI" id="CHEBI:33019"/>
        <dbReference type="ChEBI" id="CHEBI:57762"/>
        <dbReference type="ChEBI" id="CHEBI:78442"/>
        <dbReference type="ChEBI" id="CHEBI:78537"/>
        <dbReference type="ChEBI" id="CHEBI:456215"/>
        <dbReference type="EC" id="6.1.1.9"/>
    </reaction>
</comment>
<dbReference type="Pfam" id="PF08264">
    <property type="entry name" value="Anticodon_1"/>
    <property type="match status" value="1"/>
</dbReference>
<dbReference type="Gene3D" id="1.10.730.10">
    <property type="entry name" value="Isoleucyl-tRNA Synthetase, Domain 1"/>
    <property type="match status" value="1"/>
</dbReference>
<evidence type="ECO:0000259" key="11">
    <source>
        <dbReference type="Pfam" id="PF00133"/>
    </source>
</evidence>
<evidence type="ECO:0000256" key="2">
    <source>
        <dbReference type="ARBA" id="ARBA00022490"/>
    </source>
</evidence>
<dbReference type="EC" id="6.1.1.9" evidence="1 9"/>
<protein>
    <recommendedName>
        <fullName evidence="1 9">Valine--tRNA ligase</fullName>
        <ecNumber evidence="1 9">6.1.1.9</ecNumber>
    </recommendedName>
</protein>
<dbReference type="GO" id="GO:0005829">
    <property type="term" value="C:cytosol"/>
    <property type="evidence" value="ECO:0007669"/>
    <property type="project" value="TreeGrafter"/>
</dbReference>
<dbReference type="Proteomes" id="UP000034913">
    <property type="component" value="Unassembled WGS sequence"/>
</dbReference>
<dbReference type="GO" id="GO:0002161">
    <property type="term" value="F:aminoacyl-tRNA deacylase activity"/>
    <property type="evidence" value="ECO:0007669"/>
    <property type="project" value="InterPro"/>
</dbReference>
<feature type="domain" description="Methionyl/Valyl/Leucyl/Isoleucyl-tRNA synthetase anticodon-binding" evidence="12">
    <location>
        <begin position="611"/>
        <end position="706"/>
    </location>
</feature>
<dbReference type="PANTHER" id="PTHR11946">
    <property type="entry name" value="VALYL-TRNA SYNTHETASES"/>
    <property type="match status" value="1"/>
</dbReference>
<evidence type="ECO:0000259" key="12">
    <source>
        <dbReference type="Pfam" id="PF08264"/>
    </source>
</evidence>
<comment type="similarity">
    <text evidence="10">Belongs to the class-I aminoacyl-tRNA synthetase family.</text>
</comment>
<dbReference type="GO" id="GO:0005524">
    <property type="term" value="F:ATP binding"/>
    <property type="evidence" value="ECO:0007669"/>
    <property type="project" value="UniProtKB-KW"/>
</dbReference>
<dbReference type="InterPro" id="IPR014729">
    <property type="entry name" value="Rossmann-like_a/b/a_fold"/>
</dbReference>
<keyword evidence="4 10" id="KW-0547">Nucleotide-binding</keyword>
<dbReference type="PATRIC" id="fig|1620414.3.peg.168"/>
<dbReference type="InterPro" id="IPR013155">
    <property type="entry name" value="M/V/L/I-tRNA-synth_anticd-bd"/>
</dbReference>
<reference evidence="13 14" key="1">
    <citation type="journal article" date="2015" name="Nature">
        <title>rRNA introns, odd ribosomes, and small enigmatic genomes across a large radiation of phyla.</title>
        <authorList>
            <person name="Brown C.T."/>
            <person name="Hug L.A."/>
            <person name="Thomas B.C."/>
            <person name="Sharon I."/>
            <person name="Castelle C.J."/>
            <person name="Singh A."/>
            <person name="Wilkins M.J."/>
            <person name="Williams K.H."/>
            <person name="Banfield J.F."/>
        </authorList>
    </citation>
    <scope>NUCLEOTIDE SEQUENCE [LARGE SCALE GENOMIC DNA]</scope>
</reference>